<gene>
    <name evidence="2" type="ORF">I308_105221</name>
</gene>
<feature type="compositionally biased region" description="Basic and acidic residues" evidence="1">
    <location>
        <begin position="631"/>
        <end position="646"/>
    </location>
</feature>
<protein>
    <recommendedName>
        <fullName evidence="4">Decapping nuclease</fullName>
    </recommendedName>
</protein>
<organism evidence="2 3">
    <name type="scientific">Cryptococcus tetragattii IND107</name>
    <dbReference type="NCBI Taxonomy" id="1296105"/>
    <lineage>
        <taxon>Eukaryota</taxon>
        <taxon>Fungi</taxon>
        <taxon>Dikarya</taxon>
        <taxon>Basidiomycota</taxon>
        <taxon>Agaricomycotina</taxon>
        <taxon>Tremellomycetes</taxon>
        <taxon>Tremellales</taxon>
        <taxon>Cryptococcaceae</taxon>
        <taxon>Cryptococcus</taxon>
        <taxon>Cryptococcus gattii species complex</taxon>
    </lineage>
</organism>
<sequence>MSRARNSRARSGRQPESLPPRLPEDVYNTRMRDLFELEPPPSDEELDKYWSTALKRLWHGRFRGEAGYTDELVPNLKRCIKTHTFDSRSTTFRVAVDLVPERPLSLVLSATMRTPYSQTKVKAAVDKWSPKWETAEEQEEEEDGVQIASSKASGMSAGGMQPSTSLVKSKTTTSSLRRGIRRPDYVIEVGCSHIAGSESTSVPLTIEIKAFPLGDSGHPQSELEADKAFVRGLSQTAMYALAGWEMFRYRRGLFICGPTFSRVFVLDDNALAIEVASPPVSLSALNVSSFFSSYNYDSMPHSLISPLVNEQSVWSGLFKLDPDYTINRLSCRLLESFIRGVVERTLGQTVGEALGCQTEEMNFDSLSASHPGIALGILIPSSSRLDLVRHARHSATISQAANSGAGRKKKVSPRKSPYLEARGNRKDRGGGGGGSGGSGRSGRSGWGGKRRQNRGTSGGDVSEKRGGDGGTGSGACDEGGEDTGIKRSHNLSTDHDRDRFIDAPRASLEAEGVGWKGSGCLTKADRCSRLNHWLEALPQAEKPIDIPSNGVSPSTPAVDDVLAHLAMDSIEYQELRIANVLGDLGVHFVSVSSAQMDELFSANPSVIITSTQDKGVNHRLNCSTLSRSHGKNSEWRQRDNFSRLSR</sequence>
<feature type="region of interest" description="Disordered" evidence="1">
    <location>
        <begin position="1"/>
        <end position="25"/>
    </location>
</feature>
<feature type="region of interest" description="Disordered" evidence="1">
    <location>
        <begin position="627"/>
        <end position="646"/>
    </location>
</feature>
<evidence type="ECO:0000313" key="2">
    <source>
        <dbReference type="EMBL" id="KAL0243958.1"/>
    </source>
</evidence>
<feature type="compositionally biased region" description="Gly residues" evidence="1">
    <location>
        <begin position="430"/>
        <end position="447"/>
    </location>
</feature>
<dbReference type="EMBL" id="ATAM02000009">
    <property type="protein sequence ID" value="KAL0243958.1"/>
    <property type="molecule type" value="Genomic_DNA"/>
</dbReference>
<dbReference type="RefSeq" id="XP_066612325.1">
    <property type="nucleotide sequence ID" value="XM_066759678.1"/>
</dbReference>
<keyword evidence="3" id="KW-1185">Reference proteome</keyword>
<dbReference type="Proteomes" id="UP000054399">
    <property type="component" value="Unassembled WGS sequence"/>
</dbReference>
<evidence type="ECO:0000313" key="3">
    <source>
        <dbReference type="Proteomes" id="UP000054399"/>
    </source>
</evidence>
<reference evidence="2" key="2">
    <citation type="submission" date="2024-01" db="EMBL/GenBank/DDBJ databases">
        <title>Comparative genomics of Cryptococcus and Kwoniella reveals pathogenesis evolution and contrasting modes of karyotype evolution via chromosome fusion or intercentromeric recombination.</title>
        <authorList>
            <person name="Coelho M.A."/>
            <person name="David-Palma M."/>
            <person name="Shea T."/>
            <person name="Bowers K."/>
            <person name="Mcginley-Smith S."/>
            <person name="Mohammad A.W."/>
            <person name="Gnirke A."/>
            <person name="Yurkov A.M."/>
            <person name="Nowrousian M."/>
            <person name="Sun S."/>
            <person name="Cuomo C.A."/>
            <person name="Heitman J."/>
        </authorList>
    </citation>
    <scope>NUCLEOTIDE SEQUENCE</scope>
    <source>
        <strain evidence="2">IND107</strain>
    </source>
</reference>
<accession>A0ABR3BNA4</accession>
<reference evidence="2" key="1">
    <citation type="submission" date="2015-01" db="EMBL/GenBank/DDBJ databases">
        <authorList>
            <consortium name="The Broad Institute Genomics Platform"/>
            <person name="Cuomo C."/>
            <person name="Litvintseva A."/>
            <person name="Chen Y."/>
            <person name="Heitman J."/>
            <person name="Sun S."/>
            <person name="Springer D."/>
            <person name="Dromer F."/>
            <person name="Young S."/>
            <person name="Zeng Q."/>
            <person name="Gargeya S."/>
            <person name="Abouelleil A."/>
            <person name="Alvarado L."/>
            <person name="Chapman S.B."/>
            <person name="Gainer-Dewar J."/>
            <person name="Goldberg J."/>
            <person name="Griggs A."/>
            <person name="Gujja S."/>
            <person name="Hansen M."/>
            <person name="Howarth C."/>
            <person name="Imamovic A."/>
            <person name="Larimer J."/>
            <person name="Murphy C."/>
            <person name="Naylor J."/>
            <person name="Pearson M."/>
            <person name="Priest M."/>
            <person name="Roberts A."/>
            <person name="Saif S."/>
            <person name="Shea T."/>
            <person name="Sykes S."/>
            <person name="Wortman J."/>
            <person name="Nusbaum C."/>
            <person name="Birren B."/>
        </authorList>
    </citation>
    <scope>NUCLEOTIDE SEQUENCE</scope>
    <source>
        <strain evidence="2">IND107</strain>
    </source>
</reference>
<dbReference type="GeneID" id="91992077"/>
<feature type="region of interest" description="Disordered" evidence="1">
    <location>
        <begin position="152"/>
        <end position="173"/>
    </location>
</feature>
<feature type="region of interest" description="Disordered" evidence="1">
    <location>
        <begin position="398"/>
        <end position="498"/>
    </location>
</feature>
<evidence type="ECO:0008006" key="4">
    <source>
        <dbReference type="Google" id="ProtNLM"/>
    </source>
</evidence>
<name>A0ABR3BNA4_9TREE</name>
<comment type="caution">
    <text evidence="2">The sequence shown here is derived from an EMBL/GenBank/DDBJ whole genome shotgun (WGS) entry which is preliminary data.</text>
</comment>
<proteinExistence type="predicted"/>
<evidence type="ECO:0000256" key="1">
    <source>
        <dbReference type="SAM" id="MobiDB-lite"/>
    </source>
</evidence>
<feature type="compositionally biased region" description="Basic residues" evidence="1">
    <location>
        <begin position="1"/>
        <end position="11"/>
    </location>
</feature>